<keyword evidence="9" id="KW-0328">Glycosyltransferase</keyword>
<keyword evidence="8" id="KW-0963">Cytoplasm</keyword>
<dbReference type="InterPro" id="IPR029057">
    <property type="entry name" value="PRTase-like"/>
</dbReference>
<dbReference type="GO" id="GO:0002055">
    <property type="term" value="F:adenine binding"/>
    <property type="evidence" value="ECO:0007669"/>
    <property type="project" value="TreeGrafter"/>
</dbReference>
<keyword evidence="10" id="KW-0808">Transferase</keyword>
<dbReference type="GO" id="GO:0005737">
    <property type="term" value="C:cytoplasm"/>
    <property type="evidence" value="ECO:0007669"/>
    <property type="project" value="UniProtKB-SubCell"/>
</dbReference>
<dbReference type="AlphaFoldDB" id="A0A6P6Y1C3"/>
<dbReference type="Gene3D" id="3.40.50.2020">
    <property type="match status" value="1"/>
</dbReference>
<dbReference type="GO" id="GO:0006168">
    <property type="term" value="P:adenine salvage"/>
    <property type="evidence" value="ECO:0007669"/>
    <property type="project" value="InterPro"/>
</dbReference>
<comment type="catalytic activity">
    <reaction evidence="1">
        <text>AMP + diphosphate = 5-phospho-alpha-D-ribose 1-diphosphate + adenine</text>
        <dbReference type="Rhea" id="RHEA:16609"/>
        <dbReference type="ChEBI" id="CHEBI:16708"/>
        <dbReference type="ChEBI" id="CHEBI:33019"/>
        <dbReference type="ChEBI" id="CHEBI:58017"/>
        <dbReference type="ChEBI" id="CHEBI:456215"/>
        <dbReference type="EC" id="2.4.2.7"/>
    </reaction>
</comment>
<name>A0A6P6Y1C3_DERPT</name>
<dbReference type="OMA" id="QAYDLEY"/>
<dbReference type="CDD" id="cd06223">
    <property type="entry name" value="PRTases_typeI"/>
    <property type="match status" value="1"/>
</dbReference>
<evidence type="ECO:0000256" key="4">
    <source>
        <dbReference type="ARBA" id="ARBA00004659"/>
    </source>
</evidence>
<comment type="similarity">
    <text evidence="5">Belongs to the purine/pyrimidine phosphoribosyltransferase family.</text>
</comment>
<reference evidence="13" key="1">
    <citation type="submission" date="2025-08" db="UniProtKB">
        <authorList>
            <consortium name="RefSeq"/>
        </authorList>
    </citation>
    <scope>IDENTIFICATION</scope>
    <source>
        <strain evidence="13">Airmid</strain>
    </source>
</reference>
<evidence type="ECO:0000256" key="11">
    <source>
        <dbReference type="ARBA" id="ARBA00022726"/>
    </source>
</evidence>
<evidence type="ECO:0000313" key="12">
    <source>
        <dbReference type="Proteomes" id="UP000515146"/>
    </source>
</evidence>
<dbReference type="HAMAP" id="MF_00004">
    <property type="entry name" value="Aden_phosphoribosyltr"/>
    <property type="match status" value="1"/>
</dbReference>
<proteinExistence type="inferred from homology"/>
<organism evidence="12 13">
    <name type="scientific">Dermatophagoides pteronyssinus</name>
    <name type="common">European house dust mite</name>
    <dbReference type="NCBI Taxonomy" id="6956"/>
    <lineage>
        <taxon>Eukaryota</taxon>
        <taxon>Metazoa</taxon>
        <taxon>Ecdysozoa</taxon>
        <taxon>Arthropoda</taxon>
        <taxon>Chelicerata</taxon>
        <taxon>Arachnida</taxon>
        <taxon>Acari</taxon>
        <taxon>Acariformes</taxon>
        <taxon>Sarcoptiformes</taxon>
        <taxon>Astigmata</taxon>
        <taxon>Psoroptidia</taxon>
        <taxon>Analgoidea</taxon>
        <taxon>Pyroglyphidae</taxon>
        <taxon>Dermatophagoidinae</taxon>
        <taxon>Dermatophagoides</taxon>
    </lineage>
</organism>
<evidence type="ECO:0000256" key="1">
    <source>
        <dbReference type="ARBA" id="ARBA00000868"/>
    </source>
</evidence>
<dbReference type="NCBIfam" id="TIGR01090">
    <property type="entry name" value="apt"/>
    <property type="match status" value="1"/>
</dbReference>
<evidence type="ECO:0000256" key="2">
    <source>
        <dbReference type="ARBA" id="ARBA00003968"/>
    </source>
</evidence>
<evidence type="ECO:0000256" key="6">
    <source>
        <dbReference type="ARBA" id="ARBA00011893"/>
    </source>
</evidence>
<dbReference type="Proteomes" id="UP000515146">
    <property type="component" value="Unplaced"/>
</dbReference>
<dbReference type="NCBIfam" id="NF002634">
    <property type="entry name" value="PRK02304.1-3"/>
    <property type="match status" value="1"/>
</dbReference>
<dbReference type="InterPro" id="IPR000836">
    <property type="entry name" value="PRTase_dom"/>
</dbReference>
<evidence type="ECO:0000256" key="3">
    <source>
        <dbReference type="ARBA" id="ARBA00004496"/>
    </source>
</evidence>
<evidence type="ECO:0000256" key="10">
    <source>
        <dbReference type="ARBA" id="ARBA00022679"/>
    </source>
</evidence>
<evidence type="ECO:0000256" key="5">
    <source>
        <dbReference type="ARBA" id="ARBA00008391"/>
    </source>
</evidence>
<dbReference type="NCBIfam" id="NF002636">
    <property type="entry name" value="PRK02304.1-5"/>
    <property type="match status" value="1"/>
</dbReference>
<comment type="subcellular location">
    <subcellularLocation>
        <location evidence="3">Cytoplasm</location>
    </subcellularLocation>
</comment>
<keyword evidence="12" id="KW-1185">Reference proteome</keyword>
<dbReference type="PANTHER" id="PTHR32315">
    <property type="entry name" value="ADENINE PHOSPHORIBOSYLTRANSFERASE"/>
    <property type="match status" value="1"/>
</dbReference>
<dbReference type="OrthoDB" id="363185at2759"/>
<dbReference type="EC" id="2.4.2.7" evidence="6"/>
<keyword evidence="11" id="KW-0660">Purine salvage</keyword>
<dbReference type="GeneID" id="113793467"/>
<evidence type="ECO:0000256" key="8">
    <source>
        <dbReference type="ARBA" id="ARBA00022490"/>
    </source>
</evidence>
<dbReference type="PANTHER" id="PTHR32315:SF3">
    <property type="entry name" value="ADENINE PHOSPHORIBOSYLTRANSFERASE"/>
    <property type="match status" value="1"/>
</dbReference>
<dbReference type="Pfam" id="PF00156">
    <property type="entry name" value="Pribosyltran"/>
    <property type="match status" value="1"/>
</dbReference>
<dbReference type="GO" id="GO:0044209">
    <property type="term" value="P:AMP salvage"/>
    <property type="evidence" value="ECO:0007669"/>
    <property type="project" value="UniProtKB-UniPathway"/>
</dbReference>
<dbReference type="KEGG" id="dpte:113793467"/>
<dbReference type="UniPathway" id="UPA00588">
    <property type="reaction ID" value="UER00646"/>
</dbReference>
<protein>
    <recommendedName>
        <fullName evidence="7">Adenine phosphoribosyltransferase</fullName>
        <ecNumber evidence="6">2.4.2.7</ecNumber>
    </recommendedName>
</protein>
<dbReference type="InterPro" id="IPR050054">
    <property type="entry name" value="UPRTase/APRTase"/>
</dbReference>
<evidence type="ECO:0000256" key="9">
    <source>
        <dbReference type="ARBA" id="ARBA00022676"/>
    </source>
</evidence>
<dbReference type="GO" id="GO:0016208">
    <property type="term" value="F:AMP binding"/>
    <property type="evidence" value="ECO:0007669"/>
    <property type="project" value="TreeGrafter"/>
</dbReference>
<evidence type="ECO:0000313" key="13">
    <source>
        <dbReference type="RefSeq" id="XP_027199312.1"/>
    </source>
</evidence>
<dbReference type="SUPFAM" id="SSF53271">
    <property type="entry name" value="PRTase-like"/>
    <property type="match status" value="1"/>
</dbReference>
<sequence length="190" mass="21493">MDVQKQNQSNDDENIQKRLDRIKINVKSYPDFPKSGIIFRDIFPLFQDPNLIDDVLYILKHHIKNNVKNYDTIIGLESRGFLFGPLLAYELRVPFVPIRKAGKLPGKVESIAYNLEYGSDKFEIQIDSVKPNSNCIIIDDLLATGGSANSAVKLIKKCGANVVNVIVLIELIDLKGRLQYPEPTFSLVKF</sequence>
<accession>A0A6P6Y1C3</accession>
<dbReference type="InParanoid" id="A0A6P6Y1C3"/>
<dbReference type="InterPro" id="IPR005764">
    <property type="entry name" value="Ade_phspho_trans"/>
</dbReference>
<comment type="function">
    <text evidence="2">Catalyzes a salvage reaction resulting in the formation of AMP, that is energically less costly than de novo synthesis.</text>
</comment>
<gene>
    <name evidence="13" type="primary">LOC113793467</name>
</gene>
<dbReference type="GO" id="GO:0006166">
    <property type="term" value="P:purine ribonucleoside salvage"/>
    <property type="evidence" value="ECO:0007669"/>
    <property type="project" value="UniProtKB-KW"/>
</dbReference>
<dbReference type="RefSeq" id="XP_027199312.1">
    <property type="nucleotide sequence ID" value="XM_027343511.1"/>
</dbReference>
<dbReference type="FunCoup" id="A0A6P6Y1C3">
    <property type="interactions" value="588"/>
</dbReference>
<dbReference type="GO" id="GO:0003999">
    <property type="term" value="F:adenine phosphoribosyltransferase activity"/>
    <property type="evidence" value="ECO:0007669"/>
    <property type="project" value="UniProtKB-EC"/>
</dbReference>
<dbReference type="CTD" id="353"/>
<evidence type="ECO:0000256" key="7">
    <source>
        <dbReference type="ARBA" id="ARBA00017366"/>
    </source>
</evidence>
<comment type="pathway">
    <text evidence="4">Purine metabolism; AMP biosynthesis via salvage pathway; AMP from adenine: step 1/1.</text>
</comment>
<dbReference type="FunFam" id="3.40.50.2020:FF:000021">
    <property type="entry name" value="Adenine phosphoribosyltransferase"/>
    <property type="match status" value="1"/>
</dbReference>